<dbReference type="AlphaFoldDB" id="K6DYG6"/>
<keyword evidence="1" id="KW-0805">Transcription regulation</keyword>
<protein>
    <submittedName>
        <fullName evidence="5">GntR family transcriptional regulator</fullName>
    </submittedName>
</protein>
<dbReference type="Proteomes" id="UP000006316">
    <property type="component" value="Unassembled WGS sequence"/>
</dbReference>
<dbReference type="SMART" id="SM00866">
    <property type="entry name" value="UTRA"/>
    <property type="match status" value="1"/>
</dbReference>
<evidence type="ECO:0000256" key="1">
    <source>
        <dbReference type="ARBA" id="ARBA00023015"/>
    </source>
</evidence>
<dbReference type="PATRIC" id="fig|1117379.3.peg.3729"/>
<dbReference type="InterPro" id="IPR050679">
    <property type="entry name" value="Bact_HTH_transcr_reg"/>
</dbReference>
<dbReference type="SMART" id="SM00345">
    <property type="entry name" value="HTH_GNTR"/>
    <property type="match status" value="1"/>
</dbReference>
<dbReference type="InterPro" id="IPR011663">
    <property type="entry name" value="UTRA"/>
</dbReference>
<evidence type="ECO:0000313" key="5">
    <source>
        <dbReference type="EMBL" id="EKN65916.1"/>
    </source>
</evidence>
<dbReference type="SUPFAM" id="SSF64288">
    <property type="entry name" value="Chorismate lyase-like"/>
    <property type="match status" value="1"/>
</dbReference>
<feature type="domain" description="HTH gntR-type" evidence="4">
    <location>
        <begin position="1"/>
        <end position="69"/>
    </location>
</feature>
<dbReference type="SUPFAM" id="SSF46785">
    <property type="entry name" value="Winged helix' DNA-binding domain"/>
    <property type="match status" value="1"/>
</dbReference>
<keyword evidence="3" id="KW-0804">Transcription</keyword>
<dbReference type="Gene3D" id="1.10.10.10">
    <property type="entry name" value="Winged helix-like DNA-binding domain superfamily/Winged helix DNA-binding domain"/>
    <property type="match status" value="1"/>
</dbReference>
<reference evidence="5 6" key="1">
    <citation type="journal article" date="2012" name="Front. Microbiol.">
        <title>Redundancy and modularity in membrane-associated dissimilatory nitrate reduction in Bacillus.</title>
        <authorList>
            <person name="Heylen K."/>
            <person name="Keltjens J."/>
        </authorList>
    </citation>
    <scope>NUCLEOTIDE SEQUENCE [LARGE SCALE GENOMIC DNA]</scope>
    <source>
        <strain evidence="6">LMG 21833T</strain>
    </source>
</reference>
<dbReference type="InterPro" id="IPR000524">
    <property type="entry name" value="Tscrpt_reg_HTH_GntR"/>
</dbReference>
<organism evidence="5 6">
    <name type="scientific">Neobacillus bataviensis LMG 21833</name>
    <dbReference type="NCBI Taxonomy" id="1117379"/>
    <lineage>
        <taxon>Bacteria</taxon>
        <taxon>Bacillati</taxon>
        <taxon>Bacillota</taxon>
        <taxon>Bacilli</taxon>
        <taxon>Bacillales</taxon>
        <taxon>Bacillaceae</taxon>
        <taxon>Neobacillus</taxon>
    </lineage>
</organism>
<dbReference type="EMBL" id="AJLS01000124">
    <property type="protein sequence ID" value="EKN65916.1"/>
    <property type="molecule type" value="Genomic_DNA"/>
</dbReference>
<dbReference type="GO" id="GO:0003677">
    <property type="term" value="F:DNA binding"/>
    <property type="evidence" value="ECO:0007669"/>
    <property type="project" value="UniProtKB-KW"/>
</dbReference>
<dbReference type="PRINTS" id="PR00035">
    <property type="entry name" value="HTHGNTR"/>
</dbReference>
<dbReference type="PANTHER" id="PTHR44846">
    <property type="entry name" value="MANNOSYL-D-GLYCERATE TRANSPORT/METABOLISM SYSTEM REPRESSOR MNGR-RELATED"/>
    <property type="match status" value="1"/>
</dbReference>
<dbReference type="OrthoDB" id="9816541at2"/>
<dbReference type="PANTHER" id="PTHR44846:SF1">
    <property type="entry name" value="MANNOSYL-D-GLYCERATE TRANSPORT_METABOLISM SYSTEM REPRESSOR MNGR-RELATED"/>
    <property type="match status" value="1"/>
</dbReference>
<dbReference type="InterPro" id="IPR036390">
    <property type="entry name" value="WH_DNA-bd_sf"/>
</dbReference>
<dbReference type="eggNOG" id="COG2188">
    <property type="taxonomic scope" value="Bacteria"/>
</dbReference>
<dbReference type="RefSeq" id="WP_007086595.1">
    <property type="nucleotide sequence ID" value="NZ_AJLS01000124.1"/>
</dbReference>
<proteinExistence type="predicted"/>
<dbReference type="STRING" id="1117379.BABA_18007"/>
<dbReference type="Pfam" id="PF07702">
    <property type="entry name" value="UTRA"/>
    <property type="match status" value="1"/>
</dbReference>
<dbReference type="GO" id="GO:0003700">
    <property type="term" value="F:DNA-binding transcription factor activity"/>
    <property type="evidence" value="ECO:0007669"/>
    <property type="project" value="InterPro"/>
</dbReference>
<dbReference type="Pfam" id="PF00392">
    <property type="entry name" value="GntR"/>
    <property type="match status" value="1"/>
</dbReference>
<comment type="caution">
    <text evidence="5">The sequence shown here is derived from an EMBL/GenBank/DDBJ whole genome shotgun (WGS) entry which is preliminary data.</text>
</comment>
<evidence type="ECO:0000256" key="3">
    <source>
        <dbReference type="ARBA" id="ARBA00023163"/>
    </source>
</evidence>
<dbReference type="CDD" id="cd07377">
    <property type="entry name" value="WHTH_GntR"/>
    <property type="match status" value="1"/>
</dbReference>
<name>K6DYG6_9BACI</name>
<accession>K6DYG6</accession>
<sequence length="233" mass="26687">MVDEMLIVDEMIADIQSGKYEQEEKLPSENELADQYLVPRITIRKAYERLQELGYIYSKQGKGSFVKDRKKQIPLMLSGNVSFSKKMSEMGYPFETRAIFCEKTDYNKGIFQFLGVDKMDKVFKIGRLRLVDQTPVALHISFVAQSVFQDIEAEGRDITSMFDYYHKRGFSEFTSASSTLSVKFPSKFEREVLGCSSLVPLLVLESGCLDQVTGTVLECTKIIYRSDRFTYGI</sequence>
<evidence type="ECO:0000256" key="2">
    <source>
        <dbReference type="ARBA" id="ARBA00023125"/>
    </source>
</evidence>
<gene>
    <name evidence="5" type="ORF">BABA_18007</name>
</gene>
<keyword evidence="2" id="KW-0238">DNA-binding</keyword>
<keyword evidence="6" id="KW-1185">Reference proteome</keyword>
<evidence type="ECO:0000313" key="6">
    <source>
        <dbReference type="Proteomes" id="UP000006316"/>
    </source>
</evidence>
<dbReference type="InterPro" id="IPR028978">
    <property type="entry name" value="Chorismate_lyase_/UTRA_dom_sf"/>
</dbReference>
<dbReference type="InterPro" id="IPR036388">
    <property type="entry name" value="WH-like_DNA-bd_sf"/>
</dbReference>
<evidence type="ECO:0000259" key="4">
    <source>
        <dbReference type="PROSITE" id="PS50949"/>
    </source>
</evidence>
<dbReference type="GO" id="GO:0045892">
    <property type="term" value="P:negative regulation of DNA-templated transcription"/>
    <property type="evidence" value="ECO:0007669"/>
    <property type="project" value="TreeGrafter"/>
</dbReference>
<dbReference type="PROSITE" id="PS50949">
    <property type="entry name" value="HTH_GNTR"/>
    <property type="match status" value="1"/>
</dbReference>
<dbReference type="Gene3D" id="3.40.1410.10">
    <property type="entry name" value="Chorismate lyase-like"/>
    <property type="match status" value="1"/>
</dbReference>